<dbReference type="Proteomes" id="UP000545876">
    <property type="component" value="Unassembled WGS sequence"/>
</dbReference>
<protein>
    <submittedName>
        <fullName evidence="8">DNA repair protein RadC</fullName>
    </submittedName>
</protein>
<dbReference type="InterPro" id="IPR001405">
    <property type="entry name" value="UPF0758"/>
</dbReference>
<dbReference type="SUPFAM" id="SSF102712">
    <property type="entry name" value="JAB1/MPN domain"/>
    <property type="match status" value="1"/>
</dbReference>
<feature type="domain" description="MPN" evidence="7">
    <location>
        <begin position="94"/>
        <end position="211"/>
    </location>
</feature>
<evidence type="ECO:0000256" key="3">
    <source>
        <dbReference type="ARBA" id="ARBA00022801"/>
    </source>
</evidence>
<dbReference type="InterPro" id="IPR037518">
    <property type="entry name" value="MPN"/>
</dbReference>
<dbReference type="EMBL" id="JAAZBX010000001">
    <property type="protein sequence ID" value="NLD25075.1"/>
    <property type="molecule type" value="Genomic_DNA"/>
</dbReference>
<accession>A0A847CZG7</accession>
<dbReference type="GO" id="GO:0006508">
    <property type="term" value="P:proteolysis"/>
    <property type="evidence" value="ECO:0007669"/>
    <property type="project" value="UniProtKB-KW"/>
</dbReference>
<keyword evidence="1" id="KW-0645">Protease</keyword>
<comment type="caution">
    <text evidence="8">The sequence shown here is derived from an EMBL/GenBank/DDBJ whole genome shotgun (WGS) entry which is preliminary data.</text>
</comment>
<evidence type="ECO:0000256" key="5">
    <source>
        <dbReference type="ARBA" id="ARBA00023049"/>
    </source>
</evidence>
<dbReference type="PANTHER" id="PTHR30471">
    <property type="entry name" value="DNA REPAIR PROTEIN RADC"/>
    <property type="match status" value="1"/>
</dbReference>
<proteinExistence type="inferred from homology"/>
<evidence type="ECO:0000256" key="6">
    <source>
        <dbReference type="RuleBase" id="RU003797"/>
    </source>
</evidence>
<evidence type="ECO:0000313" key="9">
    <source>
        <dbReference type="Proteomes" id="UP000545876"/>
    </source>
</evidence>
<dbReference type="GO" id="GO:0008237">
    <property type="term" value="F:metallopeptidase activity"/>
    <property type="evidence" value="ECO:0007669"/>
    <property type="project" value="UniProtKB-KW"/>
</dbReference>
<dbReference type="AlphaFoldDB" id="A0A847CZG7"/>
<organism evidence="8 9">
    <name type="scientific">Candidatus Dojkabacteria bacterium</name>
    <dbReference type="NCBI Taxonomy" id="2099670"/>
    <lineage>
        <taxon>Bacteria</taxon>
        <taxon>Candidatus Dojkabacteria</taxon>
    </lineage>
</organism>
<sequence>MLPREKYIERGIDSLSDMELLAILVGKGIRGKNFLSISRSLISRMRGLLESKKGLTLEKIREIDGIGEVTGMKILCGIELGRRLYDTRQSERKFVRNSQEAYSLLRYIGRRKQEHVVALFLNSRFEVIAKRTICIGTLDGVNVLPRDIIIPALENNANSIVIAHNHPSGDCSPSGEDLEITRRISSALELVGLSLLDHIIISSNGWKRVEI</sequence>
<dbReference type="CDD" id="cd08071">
    <property type="entry name" value="MPN_DUF2466"/>
    <property type="match status" value="1"/>
</dbReference>
<dbReference type="Pfam" id="PF04002">
    <property type="entry name" value="RadC"/>
    <property type="match status" value="1"/>
</dbReference>
<dbReference type="InterPro" id="IPR020891">
    <property type="entry name" value="UPF0758_CS"/>
</dbReference>
<dbReference type="InterPro" id="IPR025657">
    <property type="entry name" value="RadC_JAB"/>
</dbReference>
<name>A0A847CZG7_9BACT</name>
<keyword evidence="3" id="KW-0378">Hydrolase</keyword>
<dbReference type="NCBIfam" id="TIGR00608">
    <property type="entry name" value="radc"/>
    <property type="match status" value="1"/>
</dbReference>
<dbReference type="GO" id="GO:0046872">
    <property type="term" value="F:metal ion binding"/>
    <property type="evidence" value="ECO:0007669"/>
    <property type="project" value="UniProtKB-KW"/>
</dbReference>
<dbReference type="PROSITE" id="PS50249">
    <property type="entry name" value="MPN"/>
    <property type="match status" value="1"/>
</dbReference>
<keyword evidence="5" id="KW-0482">Metalloprotease</keyword>
<evidence type="ECO:0000256" key="4">
    <source>
        <dbReference type="ARBA" id="ARBA00022833"/>
    </source>
</evidence>
<dbReference type="PANTHER" id="PTHR30471:SF3">
    <property type="entry name" value="UPF0758 PROTEIN YEES-RELATED"/>
    <property type="match status" value="1"/>
</dbReference>
<evidence type="ECO:0000313" key="8">
    <source>
        <dbReference type="EMBL" id="NLD25075.1"/>
    </source>
</evidence>
<evidence type="ECO:0000256" key="2">
    <source>
        <dbReference type="ARBA" id="ARBA00022723"/>
    </source>
</evidence>
<comment type="similarity">
    <text evidence="6">Belongs to the UPF0758 family.</text>
</comment>
<keyword evidence="2" id="KW-0479">Metal-binding</keyword>
<dbReference type="Gene3D" id="3.40.140.10">
    <property type="entry name" value="Cytidine Deaminase, domain 2"/>
    <property type="match status" value="1"/>
</dbReference>
<keyword evidence="4" id="KW-0862">Zinc</keyword>
<dbReference type="PROSITE" id="PS01302">
    <property type="entry name" value="UPF0758"/>
    <property type="match status" value="1"/>
</dbReference>
<gene>
    <name evidence="8" type="primary">radC</name>
    <name evidence="8" type="ORF">GX656_00330</name>
</gene>
<evidence type="ECO:0000256" key="1">
    <source>
        <dbReference type="ARBA" id="ARBA00022670"/>
    </source>
</evidence>
<evidence type="ECO:0000259" key="7">
    <source>
        <dbReference type="PROSITE" id="PS50249"/>
    </source>
</evidence>
<reference evidence="8 9" key="1">
    <citation type="journal article" date="2020" name="Biotechnol. Biofuels">
        <title>New insights from the biogas microbiome by comprehensive genome-resolved metagenomics of nearly 1600 species originating from multiple anaerobic digesters.</title>
        <authorList>
            <person name="Campanaro S."/>
            <person name="Treu L."/>
            <person name="Rodriguez-R L.M."/>
            <person name="Kovalovszki A."/>
            <person name="Ziels R.M."/>
            <person name="Maus I."/>
            <person name="Zhu X."/>
            <person name="Kougias P.G."/>
            <person name="Basile A."/>
            <person name="Luo G."/>
            <person name="Schluter A."/>
            <person name="Konstantinidis K.T."/>
            <person name="Angelidaki I."/>
        </authorList>
    </citation>
    <scope>NUCLEOTIDE SEQUENCE [LARGE SCALE GENOMIC DNA]</scope>
    <source>
        <strain evidence="8">AS06rmzACSIP_65</strain>
    </source>
</reference>
<dbReference type="InterPro" id="IPR046778">
    <property type="entry name" value="UPF0758_N"/>
</dbReference>
<dbReference type="NCBIfam" id="NF000642">
    <property type="entry name" value="PRK00024.1"/>
    <property type="match status" value="1"/>
</dbReference>
<dbReference type="Pfam" id="PF20582">
    <property type="entry name" value="UPF0758_N"/>
    <property type="match status" value="1"/>
</dbReference>